<reference evidence="2" key="1">
    <citation type="journal article" date="2022" name="bioRxiv">
        <title>Sequencing and chromosome-scale assembly of the giantPleurodeles waltlgenome.</title>
        <authorList>
            <person name="Brown T."/>
            <person name="Elewa A."/>
            <person name="Iarovenko S."/>
            <person name="Subramanian E."/>
            <person name="Araus A.J."/>
            <person name="Petzold A."/>
            <person name="Susuki M."/>
            <person name="Suzuki K.-i.T."/>
            <person name="Hayashi T."/>
            <person name="Toyoda A."/>
            <person name="Oliveira C."/>
            <person name="Osipova E."/>
            <person name="Leigh N.D."/>
            <person name="Simon A."/>
            <person name="Yun M.H."/>
        </authorList>
    </citation>
    <scope>NUCLEOTIDE SEQUENCE</scope>
    <source>
        <strain evidence="2">20211129_DDA</strain>
        <tissue evidence="2">Liver</tissue>
    </source>
</reference>
<keyword evidence="3" id="KW-1185">Reference proteome</keyword>
<evidence type="ECO:0000313" key="2">
    <source>
        <dbReference type="EMBL" id="KAJ1164615.1"/>
    </source>
</evidence>
<dbReference type="EMBL" id="JANPWB010000008">
    <property type="protein sequence ID" value="KAJ1164615.1"/>
    <property type="molecule type" value="Genomic_DNA"/>
</dbReference>
<proteinExistence type="predicted"/>
<protein>
    <submittedName>
        <fullName evidence="2">Uncharacterized protein</fullName>
    </submittedName>
</protein>
<name>A0AAV7SKQ1_PLEWA</name>
<feature type="region of interest" description="Disordered" evidence="1">
    <location>
        <begin position="1"/>
        <end position="29"/>
    </location>
</feature>
<gene>
    <name evidence="2" type="ORF">NDU88_005050</name>
</gene>
<dbReference type="Proteomes" id="UP001066276">
    <property type="component" value="Chromosome 4_2"/>
</dbReference>
<evidence type="ECO:0000256" key="1">
    <source>
        <dbReference type="SAM" id="MobiDB-lite"/>
    </source>
</evidence>
<accession>A0AAV7SKQ1</accession>
<sequence>MRQELEPSGRSWYSGTGSEQVERGVHTTKVTGSGRCGLPWWSWSDAASNARDKCAGDKQRPRLCQGRSEELHSDDPGDITLGMFLAAG</sequence>
<comment type="caution">
    <text evidence="2">The sequence shown here is derived from an EMBL/GenBank/DDBJ whole genome shotgun (WGS) entry which is preliminary data.</text>
</comment>
<organism evidence="2 3">
    <name type="scientific">Pleurodeles waltl</name>
    <name type="common">Iberian ribbed newt</name>
    <dbReference type="NCBI Taxonomy" id="8319"/>
    <lineage>
        <taxon>Eukaryota</taxon>
        <taxon>Metazoa</taxon>
        <taxon>Chordata</taxon>
        <taxon>Craniata</taxon>
        <taxon>Vertebrata</taxon>
        <taxon>Euteleostomi</taxon>
        <taxon>Amphibia</taxon>
        <taxon>Batrachia</taxon>
        <taxon>Caudata</taxon>
        <taxon>Salamandroidea</taxon>
        <taxon>Salamandridae</taxon>
        <taxon>Pleurodelinae</taxon>
        <taxon>Pleurodeles</taxon>
    </lineage>
</organism>
<evidence type="ECO:0000313" key="3">
    <source>
        <dbReference type="Proteomes" id="UP001066276"/>
    </source>
</evidence>
<dbReference type="AlphaFoldDB" id="A0AAV7SKQ1"/>